<keyword evidence="2" id="KW-0560">Oxidoreductase</keyword>
<dbReference type="PANTHER" id="PTHR44169">
    <property type="entry name" value="NADPH-DEPENDENT 1-ACYLDIHYDROXYACETONE PHOSPHATE REDUCTASE"/>
    <property type="match status" value="1"/>
</dbReference>
<protein>
    <submittedName>
        <fullName evidence="4">Oxidoreductase</fullName>
    </submittedName>
</protein>
<organism evidence="4 5">
    <name type="scientific">Azospirillum palustre</name>
    <dbReference type="NCBI Taxonomy" id="2044885"/>
    <lineage>
        <taxon>Bacteria</taxon>
        <taxon>Pseudomonadati</taxon>
        <taxon>Pseudomonadota</taxon>
        <taxon>Alphaproteobacteria</taxon>
        <taxon>Rhodospirillales</taxon>
        <taxon>Azospirillaceae</taxon>
        <taxon>Azospirillum</taxon>
    </lineage>
</organism>
<keyword evidence="5" id="KW-1185">Reference proteome</keyword>
<dbReference type="OrthoDB" id="9810734at2"/>
<evidence type="ECO:0000313" key="4">
    <source>
        <dbReference type="EMBL" id="PGH54784.1"/>
    </source>
</evidence>
<proteinExistence type="inferred from homology"/>
<evidence type="ECO:0000256" key="1">
    <source>
        <dbReference type="ARBA" id="ARBA00006484"/>
    </source>
</evidence>
<dbReference type="SUPFAM" id="SSF51735">
    <property type="entry name" value="NAD(P)-binding Rossmann-fold domains"/>
    <property type="match status" value="1"/>
</dbReference>
<dbReference type="Proteomes" id="UP000225379">
    <property type="component" value="Unassembled WGS sequence"/>
</dbReference>
<comment type="caution">
    <text evidence="4">The sequence shown here is derived from an EMBL/GenBank/DDBJ whole genome shotgun (WGS) entry which is preliminary data.</text>
</comment>
<reference evidence="5" key="1">
    <citation type="submission" date="2017-10" db="EMBL/GenBank/DDBJ databases">
        <authorList>
            <person name="Kravchenko I.K."/>
            <person name="Grouzdev D.S."/>
        </authorList>
    </citation>
    <scope>NUCLEOTIDE SEQUENCE [LARGE SCALE GENOMIC DNA]</scope>
    <source>
        <strain evidence="5">B2</strain>
    </source>
</reference>
<gene>
    <name evidence="4" type="ORF">CRT60_34170</name>
</gene>
<comment type="similarity">
    <text evidence="1 3">Belongs to the short-chain dehydrogenases/reductases (SDR) family.</text>
</comment>
<dbReference type="PANTHER" id="PTHR44169:SF6">
    <property type="entry name" value="NADPH-DEPENDENT 1-ACYLDIHYDROXYACETONE PHOSPHATE REDUCTASE"/>
    <property type="match status" value="1"/>
</dbReference>
<dbReference type="AlphaFoldDB" id="A0A2B8B0M7"/>
<accession>A0A2B8B0M7</accession>
<evidence type="ECO:0000256" key="2">
    <source>
        <dbReference type="ARBA" id="ARBA00023002"/>
    </source>
</evidence>
<dbReference type="InterPro" id="IPR002347">
    <property type="entry name" value="SDR_fam"/>
</dbReference>
<dbReference type="GO" id="GO:0016491">
    <property type="term" value="F:oxidoreductase activity"/>
    <property type="evidence" value="ECO:0007669"/>
    <property type="project" value="UniProtKB-KW"/>
</dbReference>
<evidence type="ECO:0000313" key="5">
    <source>
        <dbReference type="Proteomes" id="UP000225379"/>
    </source>
</evidence>
<dbReference type="InterPro" id="IPR036291">
    <property type="entry name" value="NAD(P)-bd_dom_sf"/>
</dbReference>
<dbReference type="EMBL" id="PDKW01000043">
    <property type="protein sequence ID" value="PGH54784.1"/>
    <property type="molecule type" value="Genomic_DNA"/>
</dbReference>
<dbReference type="PRINTS" id="PR00080">
    <property type="entry name" value="SDRFAMILY"/>
</dbReference>
<dbReference type="RefSeq" id="WP_098740790.1">
    <property type="nucleotide sequence ID" value="NZ_PDKW01000043.1"/>
</dbReference>
<dbReference type="PROSITE" id="PS00061">
    <property type="entry name" value="ADH_SHORT"/>
    <property type="match status" value="1"/>
</dbReference>
<name>A0A2B8B0M7_9PROT</name>
<sequence>MKTEGNTILITGGGSGIGKALAHRFHDLGNRVIVAGRRDDVLQQAISGRPNMHAMTFDADSAAGIADFARRLTAEHPALNVLINNAGIMRFEALDRQRDLADAEATVATNLLGPIRLTDALVEHLGRQPDAALVNVTSGLAFVPLVAAPTYSATKAAMHLYTVALREALKGRIEVIELVPPAVQTDLTPGQATRPGYLPLADFIDEVMALFQQQPTPREILVQRVAFQRQAEAEHRFDEAVTTLNEMARKAREAQQ</sequence>
<dbReference type="PRINTS" id="PR00081">
    <property type="entry name" value="GDHRDH"/>
</dbReference>
<dbReference type="Pfam" id="PF00106">
    <property type="entry name" value="adh_short"/>
    <property type="match status" value="1"/>
</dbReference>
<dbReference type="InterPro" id="IPR020904">
    <property type="entry name" value="Sc_DH/Rdtase_CS"/>
</dbReference>
<evidence type="ECO:0000256" key="3">
    <source>
        <dbReference type="RuleBase" id="RU000363"/>
    </source>
</evidence>
<dbReference type="Gene3D" id="3.40.50.720">
    <property type="entry name" value="NAD(P)-binding Rossmann-like Domain"/>
    <property type="match status" value="1"/>
</dbReference>